<dbReference type="Pfam" id="PF00271">
    <property type="entry name" value="Helicase_C"/>
    <property type="match status" value="1"/>
</dbReference>
<evidence type="ECO:0000256" key="1">
    <source>
        <dbReference type="ARBA" id="ARBA00022741"/>
    </source>
</evidence>
<dbReference type="OrthoDB" id="448448at2759"/>
<dbReference type="GO" id="GO:0005634">
    <property type="term" value="C:nucleus"/>
    <property type="evidence" value="ECO:0007669"/>
    <property type="project" value="TreeGrafter"/>
</dbReference>
<evidence type="ECO:0000259" key="6">
    <source>
        <dbReference type="PROSITE" id="PS51192"/>
    </source>
</evidence>
<feature type="region of interest" description="Disordered" evidence="5">
    <location>
        <begin position="812"/>
        <end position="832"/>
    </location>
</feature>
<dbReference type="Proteomes" id="UP000756132">
    <property type="component" value="Chromosome 2"/>
</dbReference>
<dbReference type="CDD" id="cd18008">
    <property type="entry name" value="DEXDc_SHPRH-like"/>
    <property type="match status" value="1"/>
</dbReference>
<evidence type="ECO:0000313" key="9">
    <source>
        <dbReference type="Proteomes" id="UP000756132"/>
    </source>
</evidence>
<evidence type="ECO:0000259" key="7">
    <source>
        <dbReference type="PROSITE" id="PS51194"/>
    </source>
</evidence>
<dbReference type="EMBL" id="CP090164">
    <property type="protein sequence ID" value="UJO13121.1"/>
    <property type="molecule type" value="Genomic_DNA"/>
</dbReference>
<evidence type="ECO:0000256" key="3">
    <source>
        <dbReference type="ARBA" id="ARBA00022840"/>
    </source>
</evidence>
<feature type="domain" description="Helicase ATP-binding" evidence="6">
    <location>
        <begin position="445"/>
        <end position="632"/>
    </location>
</feature>
<feature type="compositionally biased region" description="Polar residues" evidence="5">
    <location>
        <begin position="61"/>
        <end position="72"/>
    </location>
</feature>
<dbReference type="InterPro" id="IPR050628">
    <property type="entry name" value="SNF2_RAD54_helicase_TF"/>
</dbReference>
<dbReference type="PROSITE" id="PS51194">
    <property type="entry name" value="HELICASE_CTER"/>
    <property type="match status" value="1"/>
</dbReference>
<evidence type="ECO:0000256" key="5">
    <source>
        <dbReference type="SAM" id="MobiDB-lite"/>
    </source>
</evidence>
<proteinExistence type="predicted"/>
<feature type="compositionally biased region" description="Low complexity" evidence="5">
    <location>
        <begin position="125"/>
        <end position="136"/>
    </location>
</feature>
<dbReference type="KEGG" id="ffu:CLAFUR5_02916"/>
<dbReference type="InterPro" id="IPR001650">
    <property type="entry name" value="Helicase_C-like"/>
</dbReference>
<dbReference type="SUPFAM" id="SSF52540">
    <property type="entry name" value="P-loop containing nucleoside triphosphate hydrolases"/>
    <property type="match status" value="2"/>
</dbReference>
<dbReference type="SMART" id="SM00487">
    <property type="entry name" value="DEXDc"/>
    <property type="match status" value="1"/>
</dbReference>
<dbReference type="GO" id="GO:0005524">
    <property type="term" value="F:ATP binding"/>
    <property type="evidence" value="ECO:0007669"/>
    <property type="project" value="UniProtKB-KW"/>
</dbReference>
<dbReference type="GeneID" id="71982794"/>
<dbReference type="SMART" id="SM00490">
    <property type="entry name" value="HELICc"/>
    <property type="match status" value="1"/>
</dbReference>
<keyword evidence="4" id="KW-0175">Coiled coil</keyword>
<dbReference type="PANTHER" id="PTHR45626:SF52">
    <property type="entry name" value="SINGLE-STRANDED DNA-DEPENDENT ATPASE (EUROFUNG)"/>
    <property type="match status" value="1"/>
</dbReference>
<feature type="domain" description="Helicase C-terminal" evidence="7">
    <location>
        <begin position="924"/>
        <end position="1098"/>
    </location>
</feature>
<evidence type="ECO:0000256" key="2">
    <source>
        <dbReference type="ARBA" id="ARBA00022801"/>
    </source>
</evidence>
<dbReference type="AlphaFoldDB" id="A0A9Q8L996"/>
<keyword evidence="1" id="KW-0547">Nucleotide-binding</keyword>
<dbReference type="InterPro" id="IPR049730">
    <property type="entry name" value="SNF2/RAD54-like_C"/>
</dbReference>
<sequence length="1102" mass="123417">MNPAQLLNPKAFAKGKAMANRRTQNNAASTPNNAPPQPMTYDPKTLLNPKVAGSSDGGSRGATQPDSNASTTAKDESDDINFGISSMIENLHNTHERDDAPARKRKAQVIEGITDDQRKKAKGQSVHSGSGGMLSSHLKEERKQFANDAGDTIDLTNDDDLQPPQSNDDEVQFIKDSGDDEVCLGILHVSCNVYMIPYTSAGGAAKAVGKDHWPAMGIQFVRKPASNTVMELIDRTAAKFAHLDPRVASALCPLADGSKINNIRMKMFLPARPKRQGDYCGKRVSQNIKVDVTLFGRRRMSDRIGQFLSQKQLYLSSPVTNVGKPIVNPHDKKPVSFSKQPGTILGPRPQPSIQAVGRTIEEMRREASSMFDGLAKAEDLPEMEVDGTIIKSPLMAHQKQALHFMMDRERDGYTDDSPSHSLWKYRSKDNGRPSWYHIITDTEVFEQPEPIQGGILADVMGLGKTLSILALIAETREAARRFRREDPPDSEYLECNSKGTLIICPKSVLSNWQEQMRQHTVDGKMRHYTYHGDSRMQDTEQLAKYDIVLTTYNTAASEFSNSGGASTKYTALRSMKWFRIVLDEAHSIRNSATKIFKGCCELEAERRWAVTGTPVQNTLNDLGALIKFLRLKPFDNLTTWHQYIMAPFKNGDVEVINKLQLLSGSITLRRLKNTVGLPERAQVRERFEFSKAEALLYRKFAAKTRTQFHTLSGGGNKLQGKSYAHILKSLGRLRAICAHGREMLTEDDMKDIDGDDPDNAIVLDIGDEPDFESETDFVTEKQAYEYFKMLHDGTMAVCQSCADHLLPLDGQAQDELDDSSDDDADSNVGSADTFDGKPNLFGHLTACYHFICTKCTSKHQKEVQENMSVDQHHVCPHCTNYVQYGFFPLRRSILARFSDERKDAPGRAGIAKWDENTYSGPHTKVKALLEDLRQSEIETSQLPKGEPPVRSVVFSGWTQYLDLIEFALVQNNIGFVRIDGKMSVKQRSESLTIFNTVEHVRVMLVSIKAGGQGLNFTAANKAYVMEPQFNPGVEHQAVDRIHRIGQKRDVVIKHYIMKGSVEEGILTMQKKKEDLAKLSMERKRSKAEEVKMRMEELKDLFK</sequence>
<dbReference type="InterPro" id="IPR000330">
    <property type="entry name" value="SNF2_N"/>
</dbReference>
<feature type="region of interest" description="Disordered" evidence="5">
    <location>
        <begin position="1"/>
        <end position="79"/>
    </location>
</feature>
<dbReference type="InterPro" id="IPR027417">
    <property type="entry name" value="P-loop_NTPase"/>
</dbReference>
<dbReference type="CDD" id="cd18793">
    <property type="entry name" value="SF2_C_SNF"/>
    <property type="match status" value="1"/>
</dbReference>
<accession>A0A9Q8L996</accession>
<protein>
    <submittedName>
        <fullName evidence="8">DNA repair protein RAD5A</fullName>
    </submittedName>
</protein>
<feature type="compositionally biased region" description="Low complexity" evidence="5">
    <location>
        <begin position="23"/>
        <end position="32"/>
    </location>
</feature>
<dbReference type="GO" id="GO:0006281">
    <property type="term" value="P:DNA repair"/>
    <property type="evidence" value="ECO:0007669"/>
    <property type="project" value="TreeGrafter"/>
</dbReference>
<dbReference type="InterPro" id="IPR038718">
    <property type="entry name" value="SNF2-like_sf"/>
</dbReference>
<dbReference type="Pfam" id="PF00176">
    <property type="entry name" value="SNF2-rel_dom"/>
    <property type="match status" value="1"/>
</dbReference>
<dbReference type="GO" id="GO:0016787">
    <property type="term" value="F:hydrolase activity"/>
    <property type="evidence" value="ECO:0007669"/>
    <property type="project" value="UniProtKB-KW"/>
</dbReference>
<reference evidence="8" key="2">
    <citation type="journal article" date="2022" name="Microb. Genom.">
        <title>A chromosome-scale genome assembly of the tomato pathogen Cladosporium fulvum reveals a compartmentalized genome architecture and the presence of a dispensable chromosome.</title>
        <authorList>
            <person name="Zaccaron A.Z."/>
            <person name="Chen L.H."/>
            <person name="Samaras A."/>
            <person name="Stergiopoulos I."/>
        </authorList>
    </citation>
    <scope>NUCLEOTIDE SEQUENCE</scope>
    <source>
        <strain evidence="8">Race5_Kim</strain>
    </source>
</reference>
<dbReference type="PROSITE" id="PS51192">
    <property type="entry name" value="HELICASE_ATP_BIND_1"/>
    <property type="match status" value="1"/>
</dbReference>
<organism evidence="8 9">
    <name type="scientific">Passalora fulva</name>
    <name type="common">Tomato leaf mold</name>
    <name type="synonym">Cladosporium fulvum</name>
    <dbReference type="NCBI Taxonomy" id="5499"/>
    <lineage>
        <taxon>Eukaryota</taxon>
        <taxon>Fungi</taxon>
        <taxon>Dikarya</taxon>
        <taxon>Ascomycota</taxon>
        <taxon>Pezizomycotina</taxon>
        <taxon>Dothideomycetes</taxon>
        <taxon>Dothideomycetidae</taxon>
        <taxon>Mycosphaerellales</taxon>
        <taxon>Mycosphaerellaceae</taxon>
        <taxon>Fulvia</taxon>
    </lineage>
</organism>
<dbReference type="InterPro" id="IPR014001">
    <property type="entry name" value="Helicase_ATP-bd"/>
</dbReference>
<keyword evidence="2" id="KW-0378">Hydrolase</keyword>
<keyword evidence="9" id="KW-1185">Reference proteome</keyword>
<evidence type="ECO:0000313" key="8">
    <source>
        <dbReference type="EMBL" id="UJO13121.1"/>
    </source>
</evidence>
<feature type="region of interest" description="Disordered" evidence="5">
    <location>
        <begin position="111"/>
        <end position="137"/>
    </location>
</feature>
<feature type="coiled-coil region" evidence="4">
    <location>
        <begin position="1068"/>
        <end position="1100"/>
    </location>
</feature>
<name>A0A9Q8L996_PASFU</name>
<gene>
    <name evidence="8" type="ORF">CLAFUR5_02916</name>
</gene>
<reference evidence="8" key="1">
    <citation type="submission" date="2021-12" db="EMBL/GenBank/DDBJ databases">
        <authorList>
            <person name="Zaccaron A."/>
            <person name="Stergiopoulos I."/>
        </authorList>
    </citation>
    <scope>NUCLEOTIDE SEQUENCE</scope>
    <source>
        <strain evidence="8">Race5_Kim</strain>
    </source>
</reference>
<keyword evidence="3" id="KW-0067">ATP-binding</keyword>
<dbReference type="PANTHER" id="PTHR45626">
    <property type="entry name" value="TRANSCRIPTION TERMINATION FACTOR 2-RELATED"/>
    <property type="match status" value="1"/>
</dbReference>
<feature type="compositionally biased region" description="Acidic residues" evidence="5">
    <location>
        <begin position="812"/>
        <end position="825"/>
    </location>
</feature>
<dbReference type="Gene3D" id="3.40.50.10810">
    <property type="entry name" value="Tandem AAA-ATPase domain"/>
    <property type="match status" value="1"/>
</dbReference>
<dbReference type="Gene3D" id="3.40.50.300">
    <property type="entry name" value="P-loop containing nucleotide triphosphate hydrolases"/>
    <property type="match status" value="1"/>
</dbReference>
<dbReference type="GO" id="GO:0008094">
    <property type="term" value="F:ATP-dependent activity, acting on DNA"/>
    <property type="evidence" value="ECO:0007669"/>
    <property type="project" value="TreeGrafter"/>
</dbReference>
<evidence type="ECO:0000256" key="4">
    <source>
        <dbReference type="SAM" id="Coils"/>
    </source>
</evidence>
<dbReference type="RefSeq" id="XP_047757487.1">
    <property type="nucleotide sequence ID" value="XM_047902064.1"/>
</dbReference>